<organism evidence="1 2">
    <name type="scientific">Rhynchospora pubera</name>
    <dbReference type="NCBI Taxonomy" id="906938"/>
    <lineage>
        <taxon>Eukaryota</taxon>
        <taxon>Viridiplantae</taxon>
        <taxon>Streptophyta</taxon>
        <taxon>Embryophyta</taxon>
        <taxon>Tracheophyta</taxon>
        <taxon>Spermatophyta</taxon>
        <taxon>Magnoliopsida</taxon>
        <taxon>Liliopsida</taxon>
        <taxon>Poales</taxon>
        <taxon>Cyperaceae</taxon>
        <taxon>Cyperoideae</taxon>
        <taxon>Rhynchosporeae</taxon>
        <taxon>Rhynchospora</taxon>
    </lineage>
</organism>
<sequence length="291" mass="33063">MSNKPTFLIINQQADENYCLIVRTDGKAGLALYNPGDPYQRWMKEEDGSVDSEGQPAFALRNVGTNELIKGGDFLEIDAAKETNSLFWTESKESEQGFRKIRPSINVARHMTPTNFAMTEGHFVSIWGGVHPTTQWKIAQDSNRITISCKKRDGYNLTIRDEAVLMAPADPNDKNQIWMIDFSYAKRAKDQDRRRAFAIVNKGTGQAISHGLGIGYLVHLAKLNRKYFDASFLWTDRQLESGFREIRMQSNTLAAFLALYADEKDSEQALLALRSRTEGIEQRWKFKRVGA</sequence>
<reference evidence="1" key="1">
    <citation type="submission" date="2022-08" db="EMBL/GenBank/DDBJ databases">
        <authorList>
            <person name="Marques A."/>
        </authorList>
    </citation>
    <scope>NUCLEOTIDE SEQUENCE</scope>
    <source>
        <strain evidence="1">RhyPub2mFocal</strain>
        <tissue evidence="1">Leaves</tissue>
    </source>
</reference>
<accession>A0AAV8BRF8</accession>
<dbReference type="AlphaFoldDB" id="A0AAV8BRF8"/>
<dbReference type="InterPro" id="IPR035992">
    <property type="entry name" value="Ricin_B-like_lectins"/>
</dbReference>
<name>A0AAV8BRF8_9POAL</name>
<dbReference type="Proteomes" id="UP001140206">
    <property type="component" value="Chromosome 5"/>
</dbReference>
<dbReference type="SUPFAM" id="SSF50370">
    <property type="entry name" value="Ricin B-like lectins"/>
    <property type="match status" value="1"/>
</dbReference>
<protein>
    <submittedName>
        <fullName evidence="1">Ricin B-like lectin R40G3</fullName>
    </submittedName>
</protein>
<dbReference type="PANTHER" id="PTHR31257">
    <property type="entry name" value="RICIN B-LIKE LECTIN EULS3"/>
    <property type="match status" value="1"/>
</dbReference>
<dbReference type="PANTHER" id="PTHR31257:SF21">
    <property type="entry name" value="OS07G0683600 PROTEIN"/>
    <property type="match status" value="1"/>
</dbReference>
<evidence type="ECO:0000313" key="1">
    <source>
        <dbReference type="EMBL" id="KAJ4745679.1"/>
    </source>
</evidence>
<comment type="caution">
    <text evidence="1">The sequence shown here is derived from an EMBL/GenBank/DDBJ whole genome shotgun (WGS) entry which is preliminary data.</text>
</comment>
<dbReference type="InterPro" id="IPR040249">
    <property type="entry name" value="Ricin_B-like_lectin_EULS3-like"/>
</dbReference>
<gene>
    <name evidence="1" type="ORF">LUZ62_080084</name>
</gene>
<dbReference type="EMBL" id="JAMFTS010000005">
    <property type="protein sequence ID" value="KAJ4745679.1"/>
    <property type="molecule type" value="Genomic_DNA"/>
</dbReference>
<proteinExistence type="predicted"/>
<keyword evidence="2" id="KW-1185">Reference proteome</keyword>
<evidence type="ECO:0000313" key="2">
    <source>
        <dbReference type="Proteomes" id="UP001140206"/>
    </source>
</evidence>